<comment type="caution">
    <text evidence="1">The sequence shown here is derived from an EMBL/GenBank/DDBJ whole genome shotgun (WGS) entry which is preliminary data.</text>
</comment>
<name>A0AAE2VBX7_9BACT</name>
<dbReference type="Proteomes" id="UP000634206">
    <property type="component" value="Unassembled WGS sequence"/>
</dbReference>
<sequence>MPLFWRKWKAKKKIMRRGRKLLGYNFNLQEPRTYCEKIQWLKLNHLAHDPKVVERADKYRVRKFLIEKGYEENLIPLLGVWERVEDIDWQQLPDQFVMKLNNASSKKYLWFVYDKSQADIPALQQEIQSRMSHNFGQRMGEFHYGKMPVKIIAETLLDEDGLPIKDYKFYCFHGNVEFLSIETGKIKGEHVRDYYTPDLSRSGITFKYEMPPPDEPFEKPPNYQAMVHMAEQLSQGFPHMRVDLYNINGQIYFGELTYSPECGFTAWNPRELDDRYGQLINIDQITH</sequence>
<evidence type="ECO:0000313" key="1">
    <source>
        <dbReference type="EMBL" id="MBK1854940.1"/>
    </source>
</evidence>
<dbReference type="AlphaFoldDB" id="A0AAE2VBX7"/>
<protein>
    <submittedName>
        <fullName evidence="1">Uncharacterized protein</fullName>
    </submittedName>
</protein>
<accession>A0AAE2VBX7</accession>
<gene>
    <name evidence="1" type="ORF">JIN83_08210</name>
</gene>
<dbReference type="RefSeq" id="WP_309489551.1">
    <property type="nucleotide sequence ID" value="NZ_JAENIG010000004.1"/>
</dbReference>
<evidence type="ECO:0000313" key="2">
    <source>
        <dbReference type="Proteomes" id="UP000634206"/>
    </source>
</evidence>
<reference evidence="1" key="1">
    <citation type="submission" date="2021-01" db="EMBL/GenBank/DDBJ databases">
        <title>Modified the classification status of verrucomicrobia.</title>
        <authorList>
            <person name="Feng X."/>
        </authorList>
    </citation>
    <scope>NUCLEOTIDE SEQUENCE</scope>
    <source>
        <strain evidence="1">5K15</strain>
    </source>
</reference>
<dbReference type="EMBL" id="JAENIG010000004">
    <property type="protein sequence ID" value="MBK1854940.1"/>
    <property type="molecule type" value="Genomic_DNA"/>
</dbReference>
<organism evidence="1 2">
    <name type="scientific">Oceaniferula flava</name>
    <dbReference type="NCBI Taxonomy" id="2800421"/>
    <lineage>
        <taxon>Bacteria</taxon>
        <taxon>Pseudomonadati</taxon>
        <taxon>Verrucomicrobiota</taxon>
        <taxon>Verrucomicrobiia</taxon>
        <taxon>Verrucomicrobiales</taxon>
        <taxon>Verrucomicrobiaceae</taxon>
        <taxon>Oceaniferula</taxon>
    </lineage>
</organism>
<dbReference type="Pfam" id="PF14305">
    <property type="entry name" value="ATPgrasp_TupA"/>
    <property type="match status" value="1"/>
</dbReference>
<keyword evidence="2" id="KW-1185">Reference proteome</keyword>
<proteinExistence type="predicted"/>
<dbReference type="InterPro" id="IPR029465">
    <property type="entry name" value="ATPgrasp_TupA"/>
</dbReference>